<feature type="non-terminal residue" evidence="2">
    <location>
        <position position="129"/>
    </location>
</feature>
<name>A0A9N9NFV7_9GLOM</name>
<dbReference type="AlphaFoldDB" id="A0A9N9NFV7"/>
<keyword evidence="1" id="KW-0812">Transmembrane</keyword>
<keyword evidence="1" id="KW-0472">Membrane</keyword>
<dbReference type="EMBL" id="CAJVPQ010011813">
    <property type="protein sequence ID" value="CAG8728931.1"/>
    <property type="molecule type" value="Genomic_DNA"/>
</dbReference>
<keyword evidence="3" id="KW-1185">Reference proteome</keyword>
<organism evidence="2 3">
    <name type="scientific">Funneliformis caledonium</name>
    <dbReference type="NCBI Taxonomy" id="1117310"/>
    <lineage>
        <taxon>Eukaryota</taxon>
        <taxon>Fungi</taxon>
        <taxon>Fungi incertae sedis</taxon>
        <taxon>Mucoromycota</taxon>
        <taxon>Glomeromycotina</taxon>
        <taxon>Glomeromycetes</taxon>
        <taxon>Glomerales</taxon>
        <taxon>Glomeraceae</taxon>
        <taxon>Funneliformis</taxon>
    </lineage>
</organism>
<reference evidence="2" key="1">
    <citation type="submission" date="2021-06" db="EMBL/GenBank/DDBJ databases">
        <authorList>
            <person name="Kallberg Y."/>
            <person name="Tangrot J."/>
            <person name="Rosling A."/>
        </authorList>
    </citation>
    <scope>NUCLEOTIDE SEQUENCE</scope>
    <source>
        <strain evidence="2">UK204</strain>
    </source>
</reference>
<feature type="transmembrane region" description="Helical" evidence="1">
    <location>
        <begin position="79"/>
        <end position="101"/>
    </location>
</feature>
<evidence type="ECO:0000313" key="3">
    <source>
        <dbReference type="Proteomes" id="UP000789570"/>
    </source>
</evidence>
<keyword evidence="1" id="KW-1133">Transmembrane helix</keyword>
<comment type="caution">
    <text evidence="2">The sequence shown here is derived from an EMBL/GenBank/DDBJ whole genome shotgun (WGS) entry which is preliminary data.</text>
</comment>
<proteinExistence type="predicted"/>
<sequence length="129" mass="14798">GKWFGQIAISQIQLQHVLFNDAPLYIGDDLESDGFTGKIRQQVRMEFLGKDLTSINDDCPTDFDYPTDFECVCPEIKRILVGTNIGSFLSGMLFLAGGFYLHKRLLRLRNRKLFDDHGPNNQVVFKFSY</sequence>
<evidence type="ECO:0000313" key="2">
    <source>
        <dbReference type="EMBL" id="CAG8728931.1"/>
    </source>
</evidence>
<protein>
    <submittedName>
        <fullName evidence="2">5978_t:CDS:1</fullName>
    </submittedName>
</protein>
<dbReference type="Proteomes" id="UP000789570">
    <property type="component" value="Unassembled WGS sequence"/>
</dbReference>
<evidence type="ECO:0000256" key="1">
    <source>
        <dbReference type="SAM" id="Phobius"/>
    </source>
</evidence>
<gene>
    <name evidence="2" type="ORF">FCALED_LOCUS14849</name>
</gene>
<accession>A0A9N9NFV7</accession>